<feature type="region of interest" description="Disordered" evidence="2">
    <location>
        <begin position="311"/>
        <end position="390"/>
    </location>
</feature>
<dbReference type="HOGENOM" id="CLU_708809_0_0_1"/>
<feature type="coiled-coil region" evidence="1">
    <location>
        <begin position="110"/>
        <end position="179"/>
    </location>
</feature>
<evidence type="ECO:0000313" key="4">
    <source>
        <dbReference type="Proteomes" id="UP000009168"/>
    </source>
</evidence>
<feature type="compositionally biased region" description="Polar residues" evidence="2">
    <location>
        <begin position="340"/>
        <end position="350"/>
    </location>
</feature>
<dbReference type="AlphaFoldDB" id="Q248I1"/>
<evidence type="ECO:0000256" key="2">
    <source>
        <dbReference type="SAM" id="MobiDB-lite"/>
    </source>
</evidence>
<dbReference type="GeneID" id="7830444"/>
<protein>
    <submittedName>
        <fullName evidence="3">Uncharacterized protein</fullName>
    </submittedName>
</protein>
<accession>Q248I1</accession>
<sequence length="390" mass="46365">MLPNIDQFLEQLRLDKLHIDERSKERQEQYNKATQLYLKSVQNEMNTLDRTSQAHQLRNKEFRNQIKDVYSRYLANSYRIIKSQKKTVAEKIYLNDFLVLAYPDYADKQKVQMEKKKSQLERRLETLKDLNRKENINFYEIMNQKYESFEYLDQIKAKREQLEREVMETKKMLKKTSSQAELETDKRYMKEFKDLYGTEYYDQKPPIPKPVQEKFIQPKKSERDLIDDFLLPSGKEYDRKFFSSYQPEIKEVKNLQQYITQNNPPKPQVLNDLPKQSMLDKFIMKGSTQNLNGSFRVIPSVRVEDPKKTLSAQRNRHSNSAVGFGNTGQINFEDSRENSPEQNYQPNMNISPGKPPRGNYLQVPRSNIDNINLPQPKRNDIYNSGKKKLE</sequence>
<organism evidence="3 4">
    <name type="scientific">Tetrahymena thermophila (strain SB210)</name>
    <dbReference type="NCBI Taxonomy" id="312017"/>
    <lineage>
        <taxon>Eukaryota</taxon>
        <taxon>Sar</taxon>
        <taxon>Alveolata</taxon>
        <taxon>Ciliophora</taxon>
        <taxon>Intramacronucleata</taxon>
        <taxon>Oligohymenophorea</taxon>
        <taxon>Hymenostomatida</taxon>
        <taxon>Tetrahymenina</taxon>
        <taxon>Tetrahymenidae</taxon>
        <taxon>Tetrahymena</taxon>
    </lineage>
</organism>
<keyword evidence="1" id="KW-0175">Coiled coil</keyword>
<feature type="compositionally biased region" description="Polar residues" evidence="2">
    <location>
        <begin position="311"/>
        <end position="332"/>
    </location>
</feature>
<gene>
    <name evidence="3" type="ORF">TTHERM_00531840</name>
</gene>
<dbReference type="KEGG" id="tet:TTHERM_00531840"/>
<dbReference type="eggNOG" id="ENOG502T02J">
    <property type="taxonomic scope" value="Eukaryota"/>
</dbReference>
<proteinExistence type="predicted"/>
<dbReference type="Proteomes" id="UP000009168">
    <property type="component" value="Unassembled WGS sequence"/>
</dbReference>
<keyword evidence="4" id="KW-1185">Reference proteome</keyword>
<dbReference type="InParanoid" id="Q248I1"/>
<dbReference type="RefSeq" id="XP_001024309.2">
    <property type="nucleotide sequence ID" value="XM_001024309.3"/>
</dbReference>
<reference evidence="4" key="1">
    <citation type="journal article" date="2006" name="PLoS Biol.">
        <title>Macronuclear genome sequence of the ciliate Tetrahymena thermophila, a model eukaryote.</title>
        <authorList>
            <person name="Eisen J.A."/>
            <person name="Coyne R.S."/>
            <person name="Wu M."/>
            <person name="Wu D."/>
            <person name="Thiagarajan M."/>
            <person name="Wortman J.R."/>
            <person name="Badger J.H."/>
            <person name="Ren Q."/>
            <person name="Amedeo P."/>
            <person name="Jones K.M."/>
            <person name="Tallon L.J."/>
            <person name="Delcher A.L."/>
            <person name="Salzberg S.L."/>
            <person name="Silva J.C."/>
            <person name="Haas B.J."/>
            <person name="Majoros W.H."/>
            <person name="Farzad M."/>
            <person name="Carlton J.M."/>
            <person name="Smith R.K. Jr."/>
            <person name="Garg J."/>
            <person name="Pearlman R.E."/>
            <person name="Karrer K.M."/>
            <person name="Sun L."/>
            <person name="Manning G."/>
            <person name="Elde N.C."/>
            <person name="Turkewitz A.P."/>
            <person name="Asai D.J."/>
            <person name="Wilkes D.E."/>
            <person name="Wang Y."/>
            <person name="Cai H."/>
            <person name="Collins K."/>
            <person name="Stewart B.A."/>
            <person name="Lee S.R."/>
            <person name="Wilamowska K."/>
            <person name="Weinberg Z."/>
            <person name="Ruzzo W.L."/>
            <person name="Wloga D."/>
            <person name="Gaertig J."/>
            <person name="Frankel J."/>
            <person name="Tsao C.-C."/>
            <person name="Gorovsky M.A."/>
            <person name="Keeling P.J."/>
            <person name="Waller R.F."/>
            <person name="Patron N.J."/>
            <person name="Cherry J.M."/>
            <person name="Stover N.A."/>
            <person name="Krieger C.J."/>
            <person name="del Toro C."/>
            <person name="Ryder H.F."/>
            <person name="Williamson S.C."/>
            <person name="Barbeau R.A."/>
            <person name="Hamilton E.P."/>
            <person name="Orias E."/>
        </authorList>
    </citation>
    <scope>NUCLEOTIDE SEQUENCE [LARGE SCALE GENOMIC DNA]</scope>
    <source>
        <strain evidence="4">SB210</strain>
    </source>
</reference>
<evidence type="ECO:0000256" key="1">
    <source>
        <dbReference type="SAM" id="Coils"/>
    </source>
</evidence>
<feature type="compositionally biased region" description="Polar residues" evidence="2">
    <location>
        <begin position="364"/>
        <end position="373"/>
    </location>
</feature>
<name>Q248I1_TETTS</name>
<evidence type="ECO:0000313" key="3">
    <source>
        <dbReference type="EMBL" id="EAS04064.2"/>
    </source>
</evidence>
<dbReference type="EMBL" id="GG662455">
    <property type="protein sequence ID" value="EAS04064.2"/>
    <property type="molecule type" value="Genomic_DNA"/>
</dbReference>